<organism evidence="2">
    <name type="scientific">Glycine soja</name>
    <name type="common">Wild soybean</name>
    <dbReference type="NCBI Taxonomy" id="3848"/>
    <lineage>
        <taxon>Eukaryota</taxon>
        <taxon>Viridiplantae</taxon>
        <taxon>Streptophyta</taxon>
        <taxon>Embryophyta</taxon>
        <taxon>Tracheophyta</taxon>
        <taxon>Spermatophyta</taxon>
        <taxon>Magnoliopsida</taxon>
        <taxon>eudicotyledons</taxon>
        <taxon>Gunneridae</taxon>
        <taxon>Pentapetalae</taxon>
        <taxon>rosids</taxon>
        <taxon>fabids</taxon>
        <taxon>Fabales</taxon>
        <taxon>Fabaceae</taxon>
        <taxon>Papilionoideae</taxon>
        <taxon>50 kb inversion clade</taxon>
        <taxon>NPAAA clade</taxon>
        <taxon>indigoferoid/millettioid clade</taxon>
        <taxon>Phaseoleae</taxon>
        <taxon>Glycine</taxon>
        <taxon>Glycine subgen. Soja</taxon>
    </lineage>
</organism>
<evidence type="ECO:0000313" key="2">
    <source>
        <dbReference type="EMBL" id="KHN19756.1"/>
    </source>
</evidence>
<dbReference type="EMBL" id="KN658722">
    <property type="protein sequence ID" value="KHN19756.1"/>
    <property type="molecule type" value="Genomic_DNA"/>
</dbReference>
<dbReference type="AlphaFoldDB" id="A0A0B2QDY9"/>
<protein>
    <submittedName>
        <fullName evidence="2">Uncharacterized protein</fullName>
    </submittedName>
</protein>
<accession>A0A0B2QDY9</accession>
<reference evidence="2" key="1">
    <citation type="submission" date="2014-07" db="EMBL/GenBank/DDBJ databases">
        <title>Identification of a novel salt tolerance gene in wild soybean by whole-genome sequencing.</title>
        <authorList>
            <person name="Lam H.-M."/>
            <person name="Qi X."/>
            <person name="Li M.-W."/>
            <person name="Liu X."/>
            <person name="Xie M."/>
            <person name="Ni M."/>
            <person name="Xu X."/>
        </authorList>
    </citation>
    <scope>NUCLEOTIDE SEQUENCE [LARGE SCALE GENOMIC DNA]</scope>
    <source>
        <tissue evidence="2">Root</tissue>
    </source>
</reference>
<name>A0A0B2QDY9_GLYSO</name>
<feature type="chain" id="PRO_5002073446" evidence="1">
    <location>
        <begin position="18"/>
        <end position="91"/>
    </location>
</feature>
<dbReference type="Proteomes" id="UP000053555">
    <property type="component" value="Unassembled WGS sequence"/>
</dbReference>
<keyword evidence="1" id="KW-0732">Signal</keyword>
<proteinExistence type="predicted"/>
<evidence type="ECO:0000256" key="1">
    <source>
        <dbReference type="SAM" id="SignalP"/>
    </source>
</evidence>
<feature type="signal peptide" evidence="1">
    <location>
        <begin position="1"/>
        <end position="17"/>
    </location>
</feature>
<sequence length="91" mass="10076">MPVLLLISHLMSLEVSFQSCRRPRSAITRITLRAVKMTVLMLSRIGSDESEGDVKTLKEKTYVAAIGSCLRWECTTKSGKGIMEVAEEGDD</sequence>
<gene>
    <name evidence="2" type="ORF">glysoja_024857</name>
</gene>